<dbReference type="PANTHER" id="PTHR11717:SF7">
    <property type="entry name" value="LOW MOLECULAR WEIGHT PHOSPHOTYROSINE PROTEIN PHOSPHATASE"/>
    <property type="match status" value="1"/>
</dbReference>
<comment type="function">
    <text evidence="6">Acts on tyrosine phosphorylated proteins, low-MW aryl phosphates and natural and synthetic acyl phosphates.</text>
</comment>
<dbReference type="SMART" id="SM00226">
    <property type="entry name" value="LMWPc"/>
    <property type="match status" value="1"/>
</dbReference>
<evidence type="ECO:0000256" key="1">
    <source>
        <dbReference type="ARBA" id="ARBA00004496"/>
    </source>
</evidence>
<keyword evidence="4 6" id="KW-0378">Hydrolase</keyword>
<dbReference type="Gene3D" id="3.40.50.2300">
    <property type="match status" value="1"/>
</dbReference>
<comment type="subcellular location">
    <subcellularLocation>
        <location evidence="1 6">Cytoplasm</location>
    </subcellularLocation>
</comment>
<gene>
    <name evidence="9" type="primary">LOC101238385</name>
</gene>
<dbReference type="InterPro" id="IPR023485">
    <property type="entry name" value="Ptyr_pPase"/>
</dbReference>
<dbReference type="PANTHER" id="PTHR11717">
    <property type="entry name" value="LOW MOLECULAR WEIGHT PROTEIN TYROSINE PHOSPHATASE"/>
    <property type="match status" value="1"/>
</dbReference>
<proteinExistence type="inferred from homology"/>
<evidence type="ECO:0000256" key="2">
    <source>
        <dbReference type="ARBA" id="ARBA00011063"/>
    </source>
</evidence>
<dbReference type="GeneID" id="101238385"/>
<comment type="catalytic activity">
    <reaction evidence="6">
        <text>a phosphate monoester + H2O = an alcohol + phosphate</text>
        <dbReference type="Rhea" id="RHEA:15017"/>
        <dbReference type="ChEBI" id="CHEBI:15377"/>
        <dbReference type="ChEBI" id="CHEBI:30879"/>
        <dbReference type="ChEBI" id="CHEBI:43474"/>
        <dbReference type="ChEBI" id="CHEBI:67140"/>
        <dbReference type="EC" id="3.1.3.2"/>
    </reaction>
</comment>
<keyword evidence="8" id="KW-1185">Reference proteome</keyword>
<comment type="catalytic activity">
    <reaction evidence="6">
        <text>O-phospho-L-tyrosyl-[protein] + H2O = L-tyrosyl-[protein] + phosphate</text>
        <dbReference type="Rhea" id="RHEA:10684"/>
        <dbReference type="Rhea" id="RHEA-COMP:10136"/>
        <dbReference type="Rhea" id="RHEA-COMP:20101"/>
        <dbReference type="ChEBI" id="CHEBI:15377"/>
        <dbReference type="ChEBI" id="CHEBI:43474"/>
        <dbReference type="ChEBI" id="CHEBI:46858"/>
        <dbReference type="ChEBI" id="CHEBI:61978"/>
        <dbReference type="EC" id="3.1.3.48"/>
    </reaction>
</comment>
<evidence type="ECO:0000256" key="3">
    <source>
        <dbReference type="ARBA" id="ARBA00022490"/>
    </source>
</evidence>
<comment type="similarity">
    <text evidence="2 6">Belongs to the low molecular weight phosphotyrosine protein phosphatase family.</text>
</comment>
<feature type="domain" description="Phosphotyrosine protein phosphatase I" evidence="7">
    <location>
        <begin position="1"/>
        <end position="137"/>
    </location>
</feature>
<dbReference type="EC" id="3.1.3.48" evidence="6"/>
<keyword evidence="5 6" id="KW-0904">Protein phosphatase</keyword>
<dbReference type="EC" id="3.1.3.2" evidence="6"/>
<dbReference type="Pfam" id="PF01451">
    <property type="entry name" value="LMWPc"/>
    <property type="match status" value="1"/>
</dbReference>
<organism evidence="8 9">
    <name type="scientific">Hydra vulgaris</name>
    <name type="common">Hydra</name>
    <name type="synonym">Hydra attenuata</name>
    <dbReference type="NCBI Taxonomy" id="6087"/>
    <lineage>
        <taxon>Eukaryota</taxon>
        <taxon>Metazoa</taxon>
        <taxon>Cnidaria</taxon>
        <taxon>Hydrozoa</taxon>
        <taxon>Hydroidolina</taxon>
        <taxon>Anthoathecata</taxon>
        <taxon>Aplanulata</taxon>
        <taxon>Hydridae</taxon>
        <taxon>Hydra</taxon>
    </lineage>
</organism>
<evidence type="ECO:0000313" key="8">
    <source>
        <dbReference type="Proteomes" id="UP001652625"/>
    </source>
</evidence>
<keyword evidence="3 6" id="KW-0963">Cytoplasm</keyword>
<dbReference type="CDD" id="cd16343">
    <property type="entry name" value="LMWPTP"/>
    <property type="match status" value="1"/>
</dbReference>
<dbReference type="InterPro" id="IPR017867">
    <property type="entry name" value="Tyr_phospatase_low_mol_wt"/>
</dbReference>
<dbReference type="RefSeq" id="XP_065665508.1">
    <property type="nucleotide sequence ID" value="XM_065809436.1"/>
</dbReference>
<evidence type="ECO:0000256" key="5">
    <source>
        <dbReference type="ARBA" id="ARBA00022912"/>
    </source>
</evidence>
<name>A0ABM4CUA0_HYDVU</name>
<reference evidence="9" key="1">
    <citation type="submission" date="2025-08" db="UniProtKB">
        <authorList>
            <consortium name="RefSeq"/>
        </authorList>
    </citation>
    <scope>IDENTIFICATION</scope>
</reference>
<dbReference type="InterPro" id="IPR002115">
    <property type="entry name" value="Tyr_Pase_low_mol_wt_mml"/>
</dbReference>
<dbReference type="InterPro" id="IPR050438">
    <property type="entry name" value="LMW_PTPase"/>
</dbReference>
<evidence type="ECO:0000259" key="7">
    <source>
        <dbReference type="SMART" id="SM00226"/>
    </source>
</evidence>
<dbReference type="SUPFAM" id="SSF52788">
    <property type="entry name" value="Phosphotyrosine protein phosphatases I"/>
    <property type="match status" value="1"/>
</dbReference>
<dbReference type="PRINTS" id="PR00719">
    <property type="entry name" value="LMWPTPASE"/>
</dbReference>
<dbReference type="Proteomes" id="UP001652625">
    <property type="component" value="Chromosome 11"/>
</dbReference>
<evidence type="ECO:0000256" key="4">
    <source>
        <dbReference type="ARBA" id="ARBA00022801"/>
    </source>
</evidence>
<evidence type="ECO:0000313" key="9">
    <source>
        <dbReference type="RefSeq" id="XP_065665508.1"/>
    </source>
</evidence>
<evidence type="ECO:0000256" key="6">
    <source>
        <dbReference type="RuleBase" id="RU368115"/>
    </source>
</evidence>
<accession>A0ABM4CUA0</accession>
<dbReference type="InterPro" id="IPR036196">
    <property type="entry name" value="Ptyr_pPase_sf"/>
</dbReference>
<sequence length="140" mass="16532">MAEAVFRHIISTRSDLQCWKVDSCGTSNYNNGDDPDYRTLDTLRLHGINNYTHKARQISKLDFDRFKWIFVMDSSNYKTVKSLLPKSSNNNLLFLRFYDPDKEEVNPSIIDPYYSGRDCFELCYQQCLKSINNFLVKEYN</sequence>
<dbReference type="PRINTS" id="PR00720">
    <property type="entry name" value="MAMMALPTPASE"/>
</dbReference>
<protein>
    <recommendedName>
        <fullName evidence="6">Low molecular weight phosphotyrosine protein phosphatase</fullName>
        <shortName evidence="6">LMW-PTP</shortName>
        <shortName evidence="6">LMW-PTPase</shortName>
        <ecNumber evidence="6">3.1.3.2</ecNumber>
        <ecNumber evidence="6">3.1.3.48</ecNumber>
    </recommendedName>
    <alternativeName>
        <fullName evidence="6">Low molecular weight cytosolic acid phosphatase</fullName>
    </alternativeName>
</protein>